<dbReference type="PANTHER" id="PTHR14819">
    <property type="entry name" value="GTP-BINDING"/>
    <property type="match status" value="1"/>
</dbReference>
<accession>A0A401RJJ8</accession>
<reference evidence="2 3" key="1">
    <citation type="journal article" date="2018" name="Nat. Ecol. Evol.">
        <title>Shark genomes provide insights into elasmobranch evolution and the origin of vertebrates.</title>
        <authorList>
            <person name="Hara Y"/>
            <person name="Yamaguchi K"/>
            <person name="Onimaru K"/>
            <person name="Kadota M"/>
            <person name="Koyanagi M"/>
            <person name="Keeley SD"/>
            <person name="Tatsumi K"/>
            <person name="Tanaka K"/>
            <person name="Motone F"/>
            <person name="Kageyama Y"/>
            <person name="Nozu R"/>
            <person name="Adachi N"/>
            <person name="Nishimura O"/>
            <person name="Nakagawa R"/>
            <person name="Tanegashima C"/>
            <person name="Kiyatake I"/>
            <person name="Matsumoto R"/>
            <person name="Murakumo K"/>
            <person name="Nishida K"/>
            <person name="Terakita A"/>
            <person name="Kuratani S"/>
            <person name="Sato K"/>
            <person name="Hyodo S Kuraku.S."/>
        </authorList>
    </citation>
    <scope>NUCLEOTIDE SEQUENCE [LARGE SCALE GENOMIC DNA]</scope>
</reference>
<protein>
    <recommendedName>
        <fullName evidence="1">Up-regulator of cell proliferation-like domain-containing protein</fullName>
    </recommendedName>
</protein>
<dbReference type="AlphaFoldDB" id="A0A401RJJ8"/>
<gene>
    <name evidence="2" type="ORF">chiPu_0022081</name>
</gene>
<dbReference type="OrthoDB" id="1597724at2759"/>
<dbReference type="STRING" id="137246.A0A401RJJ8"/>
<sequence length="946" mass="107586">MGETSERGNWSATQLLEKASGGLALKGIFVSKNVNDLVKTRERLLEVPKTSCLLGPSMNLTEHTESFTSQTHAENSKKCVEQLGLGIRSSIETKSWSFELDVKGEHNTSSSSSNSTKTTYVSFYKMIIVPTASVELNCKDLKLSETAVNSLKDVEMNLRYQESDHVKDISCEQFLERFGSHVNSSNIHFGGNYLIETESDQLKTQEKEDAEEVMKTLVNTDFQASALSLFSASVSVSASHFKSNINSTCKKTLLDKISVRITKIGGPVEASSLLDWKKGLQEQDSTWRVIDRGSVHSLVPVWKVIQQNHRTDFDNYQLLTESLQRCWERKTGLQAEDTETGKVTEVNTNIQDLVQEVSKWNSISESEFVADCIRNISQCAHIKVSLRKHFPIDTDRLWYCEFICKSPVQEFFSKVSKCIAENRIVGVDKIYLKVKLKYLLQPQEIINSLDFPDISSILQQLTDNISDEKELIFSSFKEAKEHIKKLLQGPDVGNKFQSKVCSELGKSLFQLQQSKDQETSLLLTALLHPLFHQPSGILIQPLTEDDCKYLISQLDQIEAFRYEMETMQKAQRQAFLLLKALTARVTESEYKDPRIVLKTMFAKMDKEISHQVREAVMTQNGTFLSDMELLKETLLHLSANKDGLEENTPSEYSETLERFTFSKDRGKNINKLPDSFCEWTEQSGFSHNETPPQIVNDLGLQNYYPHKLSLNFTREISWDKLSDSKLTELKDVPWRFLQKILSANSIARNLEWPLAQQSESEIDADEDFNGFFEGKETEISEINPQDIITAIFLCADYFLQQELMLKMSLCQFALPFLQPYRDSYSTEKKRDSTDEPGGTLLLWAMRSIVKKWCPQSHISSNSFVQEPIVTAAMPTISFIRIGRCSISKSKLLNFTLNQKQQQQNIFLHSGMDCGHVPRDISDGLAEISWYLPSGKKNLDVFPEAAA</sequence>
<name>A0A401RJJ8_CHIPU</name>
<proteinExistence type="predicted"/>
<dbReference type="PANTHER" id="PTHR14819:SF9">
    <property type="entry name" value="UP-REGULATOR OF CELL PROLIFERATION-LIKE"/>
    <property type="match status" value="1"/>
</dbReference>
<comment type="caution">
    <text evidence="2">The sequence shown here is derived from an EMBL/GenBank/DDBJ whole genome shotgun (WGS) entry which is preliminary data.</text>
</comment>
<feature type="non-terminal residue" evidence="2">
    <location>
        <position position="946"/>
    </location>
</feature>
<keyword evidence="3" id="KW-1185">Reference proteome</keyword>
<dbReference type="Pfam" id="PF25496">
    <property type="entry name" value="URGCP"/>
    <property type="match status" value="1"/>
</dbReference>
<evidence type="ECO:0000259" key="1">
    <source>
        <dbReference type="Pfam" id="PF25496"/>
    </source>
</evidence>
<evidence type="ECO:0000313" key="2">
    <source>
        <dbReference type="EMBL" id="GCC18328.1"/>
    </source>
</evidence>
<dbReference type="Proteomes" id="UP000287033">
    <property type="component" value="Unassembled WGS sequence"/>
</dbReference>
<feature type="domain" description="Up-regulator of cell proliferation-like" evidence="1">
    <location>
        <begin position="782"/>
        <end position="945"/>
    </location>
</feature>
<dbReference type="InterPro" id="IPR057365">
    <property type="entry name" value="URGCP"/>
</dbReference>
<dbReference type="InterPro" id="IPR052986">
    <property type="entry name" value="VLIG_GTPase"/>
</dbReference>
<evidence type="ECO:0000313" key="3">
    <source>
        <dbReference type="Proteomes" id="UP000287033"/>
    </source>
</evidence>
<dbReference type="EMBL" id="BEZZ01005844">
    <property type="protein sequence ID" value="GCC18328.1"/>
    <property type="molecule type" value="Genomic_DNA"/>
</dbReference>
<organism evidence="2 3">
    <name type="scientific">Chiloscyllium punctatum</name>
    <name type="common">Brownbanded bambooshark</name>
    <name type="synonym">Hemiscyllium punctatum</name>
    <dbReference type="NCBI Taxonomy" id="137246"/>
    <lineage>
        <taxon>Eukaryota</taxon>
        <taxon>Metazoa</taxon>
        <taxon>Chordata</taxon>
        <taxon>Craniata</taxon>
        <taxon>Vertebrata</taxon>
        <taxon>Chondrichthyes</taxon>
        <taxon>Elasmobranchii</taxon>
        <taxon>Galeomorphii</taxon>
        <taxon>Galeoidea</taxon>
        <taxon>Orectolobiformes</taxon>
        <taxon>Hemiscylliidae</taxon>
        <taxon>Chiloscyllium</taxon>
    </lineage>
</organism>